<dbReference type="GO" id="GO:0009037">
    <property type="term" value="F:tyrosine-based site-specific recombinase activity"/>
    <property type="evidence" value="ECO:0007669"/>
    <property type="project" value="UniProtKB-UniRule"/>
</dbReference>
<keyword evidence="2 5" id="KW-0229">DNA integration</keyword>
<dbReference type="RefSeq" id="WP_278100387.1">
    <property type="nucleotide sequence ID" value="NZ_CP091092.1"/>
</dbReference>
<feature type="domain" description="Core-binding (CB)" evidence="7">
    <location>
        <begin position="4"/>
        <end position="108"/>
    </location>
</feature>
<feature type="active site" evidence="5">
    <location>
        <position position="246"/>
    </location>
</feature>
<dbReference type="AlphaFoldDB" id="A0AAF0FS24"/>
<dbReference type="InterPro" id="IPR011010">
    <property type="entry name" value="DNA_brk_join_enz"/>
</dbReference>
<feature type="active site" evidence="5">
    <location>
        <position position="164"/>
    </location>
</feature>
<feature type="domain" description="Tyr recombinase" evidence="6">
    <location>
        <begin position="129"/>
        <end position="294"/>
    </location>
</feature>
<evidence type="ECO:0000256" key="5">
    <source>
        <dbReference type="HAMAP-Rule" id="MF_02055"/>
    </source>
</evidence>
<dbReference type="GO" id="GO:0003677">
    <property type="term" value="F:DNA binding"/>
    <property type="evidence" value="ECO:0007669"/>
    <property type="project" value="UniProtKB-UniRule"/>
</dbReference>
<dbReference type="Proteomes" id="UP001218895">
    <property type="component" value="Chromosome"/>
</dbReference>
<comment type="function">
    <text evidence="5">Site-specific tyrosine recombinase, which acts by catalyzing the cutting and rejoining of the recombining DNA molecules.</text>
</comment>
<comment type="subcellular location">
    <subcellularLocation>
        <location evidence="5">Cytoplasm</location>
    </subcellularLocation>
</comment>
<feature type="active site" evidence="5">
    <location>
        <position position="249"/>
    </location>
</feature>
<name>A0AAF0FS24_9EURY</name>
<dbReference type="KEGG" id="manq:L1994_03935"/>
<dbReference type="InterPro" id="IPR050090">
    <property type="entry name" value="Tyrosine_recombinase_XerCD"/>
</dbReference>
<keyword evidence="4 5" id="KW-0233">DNA recombination</keyword>
<keyword evidence="3 5" id="KW-0238">DNA-binding</keyword>
<dbReference type="PANTHER" id="PTHR30349:SF41">
    <property type="entry name" value="INTEGRASE_RECOMBINASE PROTEIN MJ0367-RELATED"/>
    <property type="match status" value="1"/>
</dbReference>
<dbReference type="GeneID" id="79949519"/>
<dbReference type="HAMAP" id="MF_02055">
    <property type="entry name" value="Recomb_XerA"/>
    <property type="match status" value="1"/>
</dbReference>
<dbReference type="Gene3D" id="1.10.443.10">
    <property type="entry name" value="Intergrase catalytic core"/>
    <property type="match status" value="1"/>
</dbReference>
<proteinExistence type="inferred from homology"/>
<comment type="similarity">
    <text evidence="5">Belongs to the 'phage' integrase family. XerA subfamily.</text>
</comment>
<dbReference type="GO" id="GO:0005737">
    <property type="term" value="C:cytoplasm"/>
    <property type="evidence" value="ECO:0007669"/>
    <property type="project" value="UniProtKB-SubCell"/>
</dbReference>
<accession>A0AAF0FS24</accession>
<protein>
    <recommendedName>
        <fullName evidence="5">Tyrosine recombinase XerA</fullName>
    </recommendedName>
</protein>
<reference evidence="8" key="1">
    <citation type="submission" date="2022-01" db="EMBL/GenBank/DDBJ databases">
        <title>Complete genome of Methanomicrobium antiquum DSM 21220.</title>
        <authorList>
            <person name="Chen S.-C."/>
            <person name="You Y.-T."/>
            <person name="Zhou Y.-Z."/>
            <person name="Lai M.-C."/>
        </authorList>
    </citation>
    <scope>NUCLEOTIDE SEQUENCE</scope>
    <source>
        <strain evidence="8">DSM 21220</strain>
    </source>
</reference>
<feature type="active site" evidence="5">
    <location>
        <position position="188"/>
    </location>
</feature>
<dbReference type="NCBIfam" id="NF040815">
    <property type="entry name" value="recomb_XerA_Arch"/>
    <property type="match status" value="1"/>
</dbReference>
<dbReference type="GO" id="GO:0006313">
    <property type="term" value="P:DNA transposition"/>
    <property type="evidence" value="ECO:0007669"/>
    <property type="project" value="UniProtKB-UniRule"/>
</dbReference>
<evidence type="ECO:0000256" key="2">
    <source>
        <dbReference type="ARBA" id="ARBA00022908"/>
    </source>
</evidence>
<feature type="active site" evidence="5">
    <location>
        <position position="272"/>
    </location>
</feature>
<dbReference type="InterPro" id="IPR044068">
    <property type="entry name" value="CB"/>
</dbReference>
<dbReference type="Pfam" id="PF00589">
    <property type="entry name" value="Phage_integrase"/>
    <property type="match status" value="1"/>
</dbReference>
<feature type="active site" description="O-(3'-phospho-DNA)-tyrosine intermediate" evidence="5">
    <location>
        <position position="281"/>
    </location>
</feature>
<evidence type="ECO:0000256" key="4">
    <source>
        <dbReference type="ARBA" id="ARBA00023172"/>
    </source>
</evidence>
<organism evidence="8 9">
    <name type="scientific">Methanomicrobium antiquum</name>
    <dbReference type="NCBI Taxonomy" id="487686"/>
    <lineage>
        <taxon>Archaea</taxon>
        <taxon>Methanobacteriati</taxon>
        <taxon>Methanobacteriota</taxon>
        <taxon>Stenosarchaea group</taxon>
        <taxon>Methanomicrobia</taxon>
        <taxon>Methanomicrobiales</taxon>
        <taxon>Methanomicrobiaceae</taxon>
        <taxon>Methanomicrobium</taxon>
    </lineage>
</organism>
<dbReference type="PROSITE" id="PS51900">
    <property type="entry name" value="CB"/>
    <property type="match status" value="1"/>
</dbReference>
<evidence type="ECO:0000259" key="7">
    <source>
        <dbReference type="PROSITE" id="PS51900"/>
    </source>
</evidence>
<evidence type="ECO:0000259" key="6">
    <source>
        <dbReference type="PROSITE" id="PS51898"/>
    </source>
</evidence>
<gene>
    <name evidence="5" type="primary">xerA</name>
    <name evidence="8" type="ORF">L1994_03935</name>
</gene>
<dbReference type="InterPro" id="IPR002104">
    <property type="entry name" value="Integrase_catalytic"/>
</dbReference>
<dbReference type="PROSITE" id="PS51898">
    <property type="entry name" value="TYR_RECOMBINASE"/>
    <property type="match status" value="1"/>
</dbReference>
<dbReference type="EMBL" id="CP091092">
    <property type="protein sequence ID" value="WFN37547.1"/>
    <property type="molecule type" value="Genomic_DNA"/>
</dbReference>
<dbReference type="PANTHER" id="PTHR30349">
    <property type="entry name" value="PHAGE INTEGRASE-RELATED"/>
    <property type="match status" value="1"/>
</dbReference>
<evidence type="ECO:0000313" key="9">
    <source>
        <dbReference type="Proteomes" id="UP001218895"/>
    </source>
</evidence>
<dbReference type="SUPFAM" id="SSF56349">
    <property type="entry name" value="DNA breaking-rejoining enzymes"/>
    <property type="match status" value="1"/>
</dbReference>
<evidence type="ECO:0000256" key="1">
    <source>
        <dbReference type="ARBA" id="ARBA00022490"/>
    </source>
</evidence>
<dbReference type="Gene3D" id="1.10.150.130">
    <property type="match status" value="1"/>
</dbReference>
<evidence type="ECO:0000313" key="8">
    <source>
        <dbReference type="EMBL" id="WFN37547.1"/>
    </source>
</evidence>
<keyword evidence="9" id="KW-1185">Reference proteome</keyword>
<dbReference type="InterPro" id="IPR033686">
    <property type="entry name" value="XerA"/>
</dbReference>
<dbReference type="InterPro" id="IPR013762">
    <property type="entry name" value="Integrase-like_cat_sf"/>
</dbReference>
<sequence>MQGDYFSEWLKRFVYHLKMRNYSPRTIKSYEEVIRKFGYYLWIRRNRGPDKLVIYWSDLKNARLDTEIDSAPIIINDFLLFISSQKNYKPATLQRVISSLSSFYRFCYTQDAIDANPMLGIDRPKIKDKEIRYLKHNQVLKLLDSISNIRDRLIIRTIYATGVRVSELCSINIEDIDCEDHTIKVRGKGGKIRIVFVDDETLREIEEYSKGEIEGPLFKGQMGNNLSPRTVQHIFTKYAPQGITPHKIRHSYASELYKRSKNLRVVQENLGHSSIQTTEIYLHTDIDERKQVYNRYFPLSNNKEQ</sequence>
<evidence type="ECO:0000256" key="3">
    <source>
        <dbReference type="ARBA" id="ARBA00023125"/>
    </source>
</evidence>
<keyword evidence="1 5" id="KW-0963">Cytoplasm</keyword>
<dbReference type="InterPro" id="IPR010998">
    <property type="entry name" value="Integrase_recombinase_N"/>
</dbReference>